<reference evidence="1" key="1">
    <citation type="journal article" date="2021" name="Microb. Physiol.">
        <title>Proteogenomic Insights into the Physiology of Marine, Sulfate-Reducing, Filamentous Desulfonema limicola and Desulfonema magnum.</title>
        <authorList>
            <person name="Schnaars V."/>
            <person name="Wohlbrand L."/>
            <person name="Scheve S."/>
            <person name="Hinrichs C."/>
            <person name="Reinhardt R."/>
            <person name="Rabus R."/>
        </authorList>
    </citation>
    <scope>NUCLEOTIDE SEQUENCE</scope>
    <source>
        <strain evidence="1">5ac10</strain>
    </source>
</reference>
<name>A0A975GG73_9BACT</name>
<accession>A0A975GG73</accession>
<dbReference type="InterPro" id="IPR038402">
    <property type="entry name" value="PvuII_sf"/>
</dbReference>
<organism evidence="1 2">
    <name type="scientific">Desulfonema limicola</name>
    <dbReference type="NCBI Taxonomy" id="45656"/>
    <lineage>
        <taxon>Bacteria</taxon>
        <taxon>Pseudomonadati</taxon>
        <taxon>Thermodesulfobacteriota</taxon>
        <taxon>Desulfobacteria</taxon>
        <taxon>Desulfobacterales</taxon>
        <taxon>Desulfococcaceae</taxon>
        <taxon>Desulfonema</taxon>
    </lineage>
</organism>
<evidence type="ECO:0000313" key="1">
    <source>
        <dbReference type="EMBL" id="QTA80010.1"/>
    </source>
</evidence>
<dbReference type="Gene3D" id="3.40.210.10">
    <property type="entry name" value="PVUII Endonuclease, subunit A"/>
    <property type="match status" value="1"/>
</dbReference>
<dbReference type="RefSeq" id="WP_207691692.1">
    <property type="nucleotide sequence ID" value="NZ_CP061799.1"/>
</dbReference>
<proteinExistence type="predicted"/>
<dbReference type="AlphaFoldDB" id="A0A975GG73"/>
<sequence>MTKTSKSSIASIKEKIRETITAYYQGSSKMTKNFQDDDREEAMITLFDLYKDQTEGRSGVDAFLKLDGKTVPFELKTTSQGSVTTVRDFGPDHILKWKNKHWLIGFFIKGREYYKYGSPSMMEKWIKSKEEGAIFTTTRFKKRLQPGKDARNSKRPGKISD</sequence>
<protein>
    <submittedName>
        <fullName evidence="1">Uncharacterized protein</fullName>
    </submittedName>
</protein>
<gene>
    <name evidence="1" type="ORF">dnl_22960</name>
</gene>
<dbReference type="Proteomes" id="UP000663720">
    <property type="component" value="Chromosome"/>
</dbReference>
<keyword evidence="2" id="KW-1185">Reference proteome</keyword>
<dbReference type="EMBL" id="CP061799">
    <property type="protein sequence ID" value="QTA80010.1"/>
    <property type="molecule type" value="Genomic_DNA"/>
</dbReference>
<dbReference type="KEGG" id="dli:dnl_22960"/>
<evidence type="ECO:0000313" key="2">
    <source>
        <dbReference type="Proteomes" id="UP000663720"/>
    </source>
</evidence>